<comment type="caution">
    <text evidence="1">The sequence shown here is derived from an EMBL/GenBank/DDBJ whole genome shotgun (WGS) entry which is preliminary data.</text>
</comment>
<accession>A0A3M8K8L6</accession>
<gene>
    <name evidence="1" type="ORF">C5L39_04320</name>
</gene>
<protein>
    <submittedName>
        <fullName evidence="1">Uncharacterized protein</fullName>
    </submittedName>
</protein>
<evidence type="ECO:0000313" key="2">
    <source>
        <dbReference type="Proteomes" id="UP000266975"/>
    </source>
</evidence>
<sequence length="153" mass="16935">MVESAENPAQLWSWRGNELFGEDGQSLALVRSDVIYFGDQRLLVESVAGPIQFRARATTGEGEVFTLLQSGFTVQTLSADCAGRSYQLRRSSVWRKERNIIGETGTVATVRPLISGRVDMLHGPAWEELPLADAVFLSWGCVLVDSPVRRPRV</sequence>
<reference evidence="1 2" key="1">
    <citation type="submission" date="2018-02" db="EMBL/GenBank/DDBJ databases">
        <title>Corynebacterium alimpuense sp. nov., a marine obligate actinomycete isolated from sediments of Valparaiso bay, Chile.</title>
        <authorList>
            <person name="Claverias F."/>
            <person name="Gonzales-Siles L."/>
            <person name="Salva-Serra F."/>
            <person name="Inganaes E."/>
            <person name="Molin K."/>
            <person name="Cumsille A."/>
            <person name="Undabarrena A."/>
            <person name="Couve E."/>
            <person name="Moore E.R.B."/>
            <person name="Gomila M."/>
            <person name="Camara B."/>
        </authorList>
    </citation>
    <scope>NUCLEOTIDE SEQUENCE [LARGE SCALE GENOMIC DNA]</scope>
    <source>
        <strain evidence="1 2">CCUG 69366</strain>
    </source>
</reference>
<dbReference type="AlphaFoldDB" id="A0A3M8K8L6"/>
<dbReference type="OrthoDB" id="4420480at2"/>
<proteinExistence type="predicted"/>
<dbReference type="Proteomes" id="UP000266975">
    <property type="component" value="Unassembled WGS sequence"/>
</dbReference>
<dbReference type="RefSeq" id="WP_123047623.1">
    <property type="nucleotide sequence ID" value="NZ_PTJO01000003.1"/>
</dbReference>
<dbReference type="EMBL" id="PTJO01000003">
    <property type="protein sequence ID" value="RNE49577.1"/>
    <property type="molecule type" value="Genomic_DNA"/>
</dbReference>
<name>A0A3M8K8L6_9CORY</name>
<keyword evidence="2" id="KW-1185">Reference proteome</keyword>
<organism evidence="1 2">
    <name type="scientific">Corynebacterium alimapuense</name>
    <dbReference type="NCBI Taxonomy" id="1576874"/>
    <lineage>
        <taxon>Bacteria</taxon>
        <taxon>Bacillati</taxon>
        <taxon>Actinomycetota</taxon>
        <taxon>Actinomycetes</taxon>
        <taxon>Mycobacteriales</taxon>
        <taxon>Corynebacteriaceae</taxon>
        <taxon>Corynebacterium</taxon>
    </lineage>
</organism>
<evidence type="ECO:0000313" key="1">
    <source>
        <dbReference type="EMBL" id="RNE49577.1"/>
    </source>
</evidence>